<dbReference type="InterPro" id="IPR014710">
    <property type="entry name" value="RmlC-like_jellyroll"/>
</dbReference>
<dbReference type="InterPro" id="IPR011051">
    <property type="entry name" value="RmlC_Cupin_sf"/>
</dbReference>
<evidence type="ECO:0000313" key="11">
    <source>
        <dbReference type="EMBL" id="PTQ42022.1"/>
    </source>
</evidence>
<evidence type="ECO:0000256" key="6">
    <source>
        <dbReference type="ARBA" id="ARBA00023211"/>
    </source>
</evidence>
<evidence type="ECO:0000256" key="8">
    <source>
        <dbReference type="PIRSR" id="PIRSR601929-2"/>
    </source>
</evidence>
<evidence type="ECO:0000259" key="10">
    <source>
        <dbReference type="SMART" id="SM00835"/>
    </source>
</evidence>
<keyword evidence="9" id="KW-0732">Signal</keyword>
<evidence type="ECO:0000256" key="4">
    <source>
        <dbReference type="ARBA" id="ARBA00022525"/>
    </source>
</evidence>
<comment type="subcellular location">
    <subcellularLocation>
        <location evidence="1">Secreted</location>
        <location evidence="1">Extracellular space</location>
        <location evidence="1">Apoplast</location>
    </subcellularLocation>
</comment>
<accession>A0A2R6X7E7</accession>
<feature type="binding site" evidence="8">
    <location>
        <position position="174"/>
    </location>
    <ligand>
        <name>Mn(2+)</name>
        <dbReference type="ChEBI" id="CHEBI:29035"/>
    </ligand>
</feature>
<evidence type="ECO:0000256" key="3">
    <source>
        <dbReference type="ARBA" id="ARBA00022523"/>
    </source>
</evidence>
<comment type="similarity">
    <text evidence="2">Belongs to the germin family.</text>
</comment>
<dbReference type="Gene3D" id="2.60.120.10">
    <property type="entry name" value="Jelly Rolls"/>
    <property type="match status" value="2"/>
</dbReference>
<dbReference type="EMBL" id="KZ772703">
    <property type="protein sequence ID" value="PTQ42022.1"/>
    <property type="molecule type" value="Genomic_DNA"/>
</dbReference>
<dbReference type="CDD" id="cd02241">
    <property type="entry name" value="cupin_OxOx"/>
    <property type="match status" value="1"/>
</dbReference>
<dbReference type="InterPro" id="IPR006045">
    <property type="entry name" value="Cupin_1"/>
</dbReference>
<feature type="binding site" evidence="7">
    <location>
        <position position="98"/>
    </location>
    <ligand>
        <name>oxalate</name>
        <dbReference type="ChEBI" id="CHEBI:30623"/>
    </ligand>
</feature>
<dbReference type="PANTHER" id="PTHR31238">
    <property type="entry name" value="GERMIN-LIKE PROTEIN SUBFAMILY 3 MEMBER 3"/>
    <property type="match status" value="1"/>
</dbReference>
<dbReference type="OrthoDB" id="1546383at2759"/>
<organism evidence="11 12">
    <name type="scientific">Marchantia polymorpha</name>
    <name type="common">Common liverwort</name>
    <name type="synonym">Marchantia aquatica</name>
    <dbReference type="NCBI Taxonomy" id="3197"/>
    <lineage>
        <taxon>Eukaryota</taxon>
        <taxon>Viridiplantae</taxon>
        <taxon>Streptophyta</taxon>
        <taxon>Embryophyta</taxon>
        <taxon>Marchantiophyta</taxon>
        <taxon>Marchantiopsida</taxon>
        <taxon>Marchantiidae</taxon>
        <taxon>Marchantiales</taxon>
        <taxon>Marchantiaceae</taxon>
        <taxon>Marchantia</taxon>
    </lineage>
</organism>
<keyword evidence="12" id="KW-1185">Reference proteome</keyword>
<keyword evidence="5 7" id="KW-0479">Metal-binding</keyword>
<proteinExistence type="inferred from homology"/>
<dbReference type="Proteomes" id="UP000244005">
    <property type="component" value="Unassembled WGS sequence"/>
</dbReference>
<sequence>MVHGMVMLVFIYSTCLLLVQRVEAADPDPLVDFSANATTPVFRNIFANGDVSIGSGGVRAALDIGKFPGLTSEGLTVVQFKMVPCGENVPHTHPRATELLSLISGGPLQAGFVDTKGYDICNLMQIIIGFAYVLDGYVNPFPDILLLDHLTAGQAQIHILYPGDLIVFPRGLLHFELNVGTETAFYLSALNSQNPGTLDAAGAVLQLPERAAAIAFNQDIATVGALKSQRPYNEPPTLEAAKPGVCVPGQLISTTV</sequence>
<evidence type="ECO:0000256" key="9">
    <source>
        <dbReference type="SAM" id="SignalP"/>
    </source>
</evidence>
<feature type="domain" description="Cupin type-1" evidence="10">
    <location>
        <begin position="43"/>
        <end position="224"/>
    </location>
</feature>
<dbReference type="SUPFAM" id="SSF51182">
    <property type="entry name" value="RmlC-like cupins"/>
    <property type="match status" value="1"/>
</dbReference>
<name>A0A2R6X7E7_MARPO</name>
<dbReference type="Gramene" id="Mp2g03570.1">
    <property type="protein sequence ID" value="Mp2g03570.1.cds"/>
    <property type="gene ID" value="Mp2g03570"/>
</dbReference>
<dbReference type="AlphaFoldDB" id="A0A2R6X7E7"/>
<feature type="binding site" evidence="8">
    <location>
        <position position="98"/>
    </location>
    <ligand>
        <name>Mn(2+)</name>
        <dbReference type="ChEBI" id="CHEBI:29035"/>
    </ligand>
</feature>
<evidence type="ECO:0000256" key="7">
    <source>
        <dbReference type="PIRSR" id="PIRSR601929-1"/>
    </source>
</evidence>
<dbReference type="SMR" id="A0A2R6X7E7"/>
<dbReference type="InterPro" id="IPR001929">
    <property type="entry name" value="Germin"/>
</dbReference>
<evidence type="ECO:0000256" key="2">
    <source>
        <dbReference type="ARBA" id="ARBA00007456"/>
    </source>
</evidence>
<reference evidence="12" key="1">
    <citation type="journal article" date="2017" name="Cell">
        <title>Insights into land plant evolution garnered from the Marchantia polymorpha genome.</title>
        <authorList>
            <person name="Bowman J.L."/>
            <person name="Kohchi T."/>
            <person name="Yamato K.T."/>
            <person name="Jenkins J."/>
            <person name="Shu S."/>
            <person name="Ishizaki K."/>
            <person name="Yamaoka S."/>
            <person name="Nishihama R."/>
            <person name="Nakamura Y."/>
            <person name="Berger F."/>
            <person name="Adam C."/>
            <person name="Aki S.S."/>
            <person name="Althoff F."/>
            <person name="Araki T."/>
            <person name="Arteaga-Vazquez M.A."/>
            <person name="Balasubrmanian S."/>
            <person name="Barry K."/>
            <person name="Bauer D."/>
            <person name="Boehm C.R."/>
            <person name="Briginshaw L."/>
            <person name="Caballero-Perez J."/>
            <person name="Catarino B."/>
            <person name="Chen F."/>
            <person name="Chiyoda S."/>
            <person name="Chovatia M."/>
            <person name="Davies K.M."/>
            <person name="Delmans M."/>
            <person name="Demura T."/>
            <person name="Dierschke T."/>
            <person name="Dolan L."/>
            <person name="Dorantes-Acosta A.E."/>
            <person name="Eklund D.M."/>
            <person name="Florent S.N."/>
            <person name="Flores-Sandoval E."/>
            <person name="Fujiyama A."/>
            <person name="Fukuzawa H."/>
            <person name="Galik B."/>
            <person name="Grimanelli D."/>
            <person name="Grimwood J."/>
            <person name="Grossniklaus U."/>
            <person name="Hamada T."/>
            <person name="Haseloff J."/>
            <person name="Hetherington A.J."/>
            <person name="Higo A."/>
            <person name="Hirakawa Y."/>
            <person name="Hundley H.N."/>
            <person name="Ikeda Y."/>
            <person name="Inoue K."/>
            <person name="Inoue S.I."/>
            <person name="Ishida S."/>
            <person name="Jia Q."/>
            <person name="Kakita M."/>
            <person name="Kanazawa T."/>
            <person name="Kawai Y."/>
            <person name="Kawashima T."/>
            <person name="Kennedy M."/>
            <person name="Kinose K."/>
            <person name="Kinoshita T."/>
            <person name="Kohara Y."/>
            <person name="Koide E."/>
            <person name="Komatsu K."/>
            <person name="Kopischke S."/>
            <person name="Kubo M."/>
            <person name="Kyozuka J."/>
            <person name="Lagercrantz U."/>
            <person name="Lin S.S."/>
            <person name="Lindquist E."/>
            <person name="Lipzen A.M."/>
            <person name="Lu C.W."/>
            <person name="De Luna E."/>
            <person name="Martienssen R.A."/>
            <person name="Minamino N."/>
            <person name="Mizutani M."/>
            <person name="Mizutani M."/>
            <person name="Mochizuki N."/>
            <person name="Monte I."/>
            <person name="Mosher R."/>
            <person name="Nagasaki H."/>
            <person name="Nakagami H."/>
            <person name="Naramoto S."/>
            <person name="Nishitani K."/>
            <person name="Ohtani M."/>
            <person name="Okamoto T."/>
            <person name="Okumura M."/>
            <person name="Phillips J."/>
            <person name="Pollak B."/>
            <person name="Reinders A."/>
            <person name="Rovekamp M."/>
            <person name="Sano R."/>
            <person name="Sawa S."/>
            <person name="Schmid M.W."/>
            <person name="Shirakawa M."/>
            <person name="Solano R."/>
            <person name="Spunde A."/>
            <person name="Suetsugu N."/>
            <person name="Sugano S."/>
            <person name="Sugiyama A."/>
            <person name="Sun R."/>
            <person name="Suzuki Y."/>
            <person name="Takenaka M."/>
            <person name="Takezawa D."/>
            <person name="Tomogane H."/>
            <person name="Tsuzuki M."/>
            <person name="Ueda T."/>
            <person name="Umeda M."/>
            <person name="Ward J.M."/>
            <person name="Watanabe Y."/>
            <person name="Yazaki K."/>
            <person name="Yokoyama R."/>
            <person name="Yoshitake Y."/>
            <person name="Yotsui I."/>
            <person name="Zachgo S."/>
            <person name="Schmutz J."/>
        </authorList>
    </citation>
    <scope>NUCLEOTIDE SEQUENCE [LARGE SCALE GENOMIC DNA]</scope>
    <source>
        <strain evidence="12">Tak-1</strain>
    </source>
</reference>
<feature type="signal peptide" evidence="9">
    <location>
        <begin position="1"/>
        <end position="24"/>
    </location>
</feature>
<gene>
    <name evidence="11" type="ORF">MARPO_0031s0013</name>
</gene>
<evidence type="ECO:0000256" key="5">
    <source>
        <dbReference type="ARBA" id="ARBA00022723"/>
    </source>
</evidence>
<protein>
    <recommendedName>
        <fullName evidence="10">Cupin type-1 domain-containing protein</fullName>
    </recommendedName>
</protein>
<dbReference type="GO" id="GO:0030145">
    <property type="term" value="F:manganese ion binding"/>
    <property type="evidence" value="ECO:0007669"/>
    <property type="project" value="InterPro"/>
</dbReference>
<feature type="binding site" evidence="8">
    <location>
        <position position="93"/>
    </location>
    <ligand>
        <name>Mn(2+)</name>
        <dbReference type="ChEBI" id="CHEBI:29035"/>
    </ligand>
</feature>
<dbReference type="InterPro" id="IPR019780">
    <property type="entry name" value="Germin_Mn-BS"/>
</dbReference>
<feature type="binding site" evidence="8">
    <location>
        <position position="91"/>
    </location>
    <ligand>
        <name>Mn(2+)</name>
        <dbReference type="ChEBI" id="CHEBI:29035"/>
    </ligand>
</feature>
<keyword evidence="3" id="KW-0052">Apoplast</keyword>
<feature type="binding site" evidence="7">
    <location>
        <position position="88"/>
    </location>
    <ligand>
        <name>oxalate</name>
        <dbReference type="ChEBI" id="CHEBI:30623"/>
    </ligand>
</feature>
<dbReference type="GO" id="GO:0048046">
    <property type="term" value="C:apoplast"/>
    <property type="evidence" value="ECO:0007669"/>
    <property type="project" value="UniProtKB-SubCell"/>
</dbReference>
<feature type="chain" id="PRO_5015335188" description="Cupin type-1 domain-containing protein" evidence="9">
    <location>
        <begin position="25"/>
        <end position="256"/>
    </location>
</feature>
<keyword evidence="6 7" id="KW-0464">Manganese</keyword>
<dbReference type="SMART" id="SM00835">
    <property type="entry name" value="Cupin_1"/>
    <property type="match status" value="1"/>
</dbReference>
<dbReference type="PROSITE" id="PS00725">
    <property type="entry name" value="GERMIN"/>
    <property type="match status" value="1"/>
</dbReference>
<evidence type="ECO:0000313" key="12">
    <source>
        <dbReference type="Proteomes" id="UP000244005"/>
    </source>
</evidence>
<dbReference type="Pfam" id="PF00190">
    <property type="entry name" value="Cupin_1"/>
    <property type="match status" value="1"/>
</dbReference>
<evidence type="ECO:0000256" key="1">
    <source>
        <dbReference type="ARBA" id="ARBA00004271"/>
    </source>
</evidence>
<feature type="binding site" evidence="7">
    <location>
        <position position="93"/>
    </location>
    <ligand>
        <name>oxalate</name>
        <dbReference type="ChEBI" id="CHEBI:30623"/>
    </ligand>
</feature>
<keyword evidence="4" id="KW-0964">Secreted</keyword>